<sequence>MERVNMKKENCVIVSDTVMQICTMKMMPPGQPPVPREQQEQQRMCMSHLAPILRRT</sequence>
<comment type="caution">
    <text evidence="1">The sequence shown here is derived from an EMBL/GenBank/DDBJ whole genome shotgun (WGS) entry which is preliminary data.</text>
</comment>
<proteinExistence type="predicted"/>
<accession>A0AAD5R0B3</accession>
<dbReference type="Proteomes" id="UP001196413">
    <property type="component" value="Unassembled WGS sequence"/>
</dbReference>
<protein>
    <submittedName>
        <fullName evidence="1">Uncharacterized protein</fullName>
    </submittedName>
</protein>
<evidence type="ECO:0000313" key="1">
    <source>
        <dbReference type="EMBL" id="KAJ1367053.1"/>
    </source>
</evidence>
<keyword evidence="2" id="KW-1185">Reference proteome</keyword>
<gene>
    <name evidence="1" type="ORF">KIN20_027896</name>
</gene>
<dbReference type="EMBL" id="JAHQIW010005758">
    <property type="protein sequence ID" value="KAJ1367053.1"/>
    <property type="molecule type" value="Genomic_DNA"/>
</dbReference>
<reference evidence="1" key="1">
    <citation type="submission" date="2021-06" db="EMBL/GenBank/DDBJ databases">
        <title>Parelaphostrongylus tenuis whole genome reference sequence.</title>
        <authorList>
            <person name="Garwood T.J."/>
            <person name="Larsen P.A."/>
            <person name="Fountain-Jones N.M."/>
            <person name="Garbe J.R."/>
            <person name="Macchietto M.G."/>
            <person name="Kania S.A."/>
            <person name="Gerhold R.W."/>
            <person name="Richards J.E."/>
            <person name="Wolf T.M."/>
        </authorList>
    </citation>
    <scope>NUCLEOTIDE SEQUENCE</scope>
    <source>
        <strain evidence="1">MNPRO001-30</strain>
        <tissue evidence="1">Meninges</tissue>
    </source>
</reference>
<name>A0AAD5R0B3_PARTN</name>
<evidence type="ECO:0000313" key="2">
    <source>
        <dbReference type="Proteomes" id="UP001196413"/>
    </source>
</evidence>
<dbReference type="AlphaFoldDB" id="A0AAD5R0B3"/>
<organism evidence="1 2">
    <name type="scientific">Parelaphostrongylus tenuis</name>
    <name type="common">Meningeal worm</name>
    <dbReference type="NCBI Taxonomy" id="148309"/>
    <lineage>
        <taxon>Eukaryota</taxon>
        <taxon>Metazoa</taxon>
        <taxon>Ecdysozoa</taxon>
        <taxon>Nematoda</taxon>
        <taxon>Chromadorea</taxon>
        <taxon>Rhabditida</taxon>
        <taxon>Rhabditina</taxon>
        <taxon>Rhabditomorpha</taxon>
        <taxon>Strongyloidea</taxon>
        <taxon>Metastrongylidae</taxon>
        <taxon>Parelaphostrongylus</taxon>
    </lineage>
</organism>